<dbReference type="RefSeq" id="WP_128693081.1">
    <property type="nucleotide sequence ID" value="NZ_LHQS01000001.1"/>
</dbReference>
<proteinExistence type="predicted"/>
<dbReference type="Proteomes" id="UP000290932">
    <property type="component" value="Unassembled WGS sequence"/>
</dbReference>
<reference evidence="1 2" key="1">
    <citation type="journal article" date="2015" name="Int. J. Syst. Evol. Microbiol.">
        <title>Methanoculleus taiwanensis sp. nov., a methanogen isolated from deep marine sediment at the deformation front area near Taiwan.</title>
        <authorList>
            <person name="Weng C.Y."/>
            <person name="Chen S.C."/>
            <person name="Lai M.C."/>
            <person name="Wu S.Y."/>
            <person name="Lin S."/>
            <person name="Yang T.F."/>
            <person name="Chen P.C."/>
        </authorList>
    </citation>
    <scope>NUCLEOTIDE SEQUENCE [LARGE SCALE GENOMIC DNA]</scope>
    <source>
        <strain evidence="1 2">CYW4</strain>
    </source>
</reference>
<name>A0A498H2X2_9EURY</name>
<dbReference type="AlphaFoldDB" id="A0A498H2X2"/>
<gene>
    <name evidence="1" type="ORF">ABH15_04105</name>
</gene>
<sequence>MAGNAFHKYLLEEREKCETLLKDSGAYDRVPEQRSSDQIHCYRKLGSIYLYSGETDLAGRMFSNLSLFGTAIKKSRFDIKGFKEEDKSDLSFLVMIAKGEIENAIYLLLAEKNPDQVHRLVTWAAENSDLPPDYVGGMIGVKGYQEVAVGYLWHGYALICLGRYGEALPLLTQVIPLFVQTRKMGIEVWQKVEYALPKALVPLCEFKLDPTADRLKAAQEGIETYLKSLKMYRDRLSGLLYYFHLKKQFAEVYEADPASFVPSSGKEAKQPIAAPVTGREKDPEGMIVMVLTQLDPPKVWTLGSFGCYAEFEAFTAYVSSLGGYPALEALMDTYTLEEQQEAPPLVEECERLLRLRDLDPKVRAVAEEILSALRTAVQEGAILDCTVVEIHQG</sequence>
<dbReference type="EMBL" id="LHQS01000001">
    <property type="protein sequence ID" value="RXE57292.1"/>
    <property type="molecule type" value="Genomic_DNA"/>
</dbReference>
<organism evidence="1 2">
    <name type="scientific">Methanoculleus taiwanensis</name>
    <dbReference type="NCBI Taxonomy" id="1550565"/>
    <lineage>
        <taxon>Archaea</taxon>
        <taxon>Methanobacteriati</taxon>
        <taxon>Methanobacteriota</taxon>
        <taxon>Stenosarchaea group</taxon>
        <taxon>Methanomicrobia</taxon>
        <taxon>Methanomicrobiales</taxon>
        <taxon>Methanomicrobiaceae</taxon>
        <taxon>Methanoculleus</taxon>
    </lineage>
</organism>
<comment type="caution">
    <text evidence="1">The sequence shown here is derived from an EMBL/GenBank/DDBJ whole genome shotgun (WGS) entry which is preliminary data.</text>
</comment>
<protein>
    <submittedName>
        <fullName evidence="1">Uncharacterized protein</fullName>
    </submittedName>
</protein>
<evidence type="ECO:0000313" key="2">
    <source>
        <dbReference type="Proteomes" id="UP000290932"/>
    </source>
</evidence>
<dbReference type="OrthoDB" id="142482at2157"/>
<accession>A0A498H2X2</accession>
<evidence type="ECO:0000313" key="1">
    <source>
        <dbReference type="EMBL" id="RXE57292.1"/>
    </source>
</evidence>
<keyword evidence="2" id="KW-1185">Reference proteome</keyword>